<sequence length="144" mass="16891">MVLGRVSWCKVSLVTLRPEVLLDHQGMQRESSATSPILVMGAHFLMRIRCLLRHCLLMRSGDNRRERIWDAHERATIEDEPKVFRDEVDLTFDHGPRSDSEIYSLWAFLAYLFEEFLFLDRSKGQAHLSVVWATKRLDYLERVG</sequence>
<dbReference type="HOGENOM" id="CLU_1799052_0_0_1"/>
<gene>
    <name evidence="1" type="ORF">AMTR_s00073p00155750</name>
</gene>
<name>W1NRK4_AMBTC</name>
<accession>W1NRK4</accession>
<reference evidence="2" key="1">
    <citation type="journal article" date="2013" name="Science">
        <title>The Amborella genome and the evolution of flowering plants.</title>
        <authorList>
            <consortium name="Amborella Genome Project"/>
        </authorList>
    </citation>
    <scope>NUCLEOTIDE SEQUENCE [LARGE SCALE GENOMIC DNA]</scope>
</reference>
<protein>
    <submittedName>
        <fullName evidence="1">Uncharacterized protein</fullName>
    </submittedName>
</protein>
<evidence type="ECO:0000313" key="1">
    <source>
        <dbReference type="EMBL" id="ERM97344.1"/>
    </source>
</evidence>
<dbReference type="AlphaFoldDB" id="W1NRK4"/>
<keyword evidence="2" id="KW-1185">Reference proteome</keyword>
<organism evidence="1 2">
    <name type="scientific">Amborella trichopoda</name>
    <dbReference type="NCBI Taxonomy" id="13333"/>
    <lineage>
        <taxon>Eukaryota</taxon>
        <taxon>Viridiplantae</taxon>
        <taxon>Streptophyta</taxon>
        <taxon>Embryophyta</taxon>
        <taxon>Tracheophyta</taxon>
        <taxon>Spermatophyta</taxon>
        <taxon>Magnoliopsida</taxon>
        <taxon>Amborellales</taxon>
        <taxon>Amborellaceae</taxon>
        <taxon>Amborella</taxon>
    </lineage>
</organism>
<dbReference type="Gramene" id="ERM97344">
    <property type="protein sequence ID" value="ERM97344"/>
    <property type="gene ID" value="AMTR_s00073p00155750"/>
</dbReference>
<dbReference type="EMBL" id="KI396509">
    <property type="protein sequence ID" value="ERM97344.1"/>
    <property type="molecule type" value="Genomic_DNA"/>
</dbReference>
<evidence type="ECO:0000313" key="2">
    <source>
        <dbReference type="Proteomes" id="UP000017836"/>
    </source>
</evidence>
<dbReference type="Proteomes" id="UP000017836">
    <property type="component" value="Unassembled WGS sequence"/>
</dbReference>
<proteinExistence type="predicted"/>